<dbReference type="AlphaFoldDB" id="A0A978UR67"/>
<dbReference type="Proteomes" id="UP000813462">
    <property type="component" value="Unassembled WGS sequence"/>
</dbReference>
<evidence type="ECO:0000313" key="1">
    <source>
        <dbReference type="EMBL" id="KAH7517367.1"/>
    </source>
</evidence>
<evidence type="ECO:0008006" key="3">
    <source>
        <dbReference type="Google" id="ProtNLM"/>
    </source>
</evidence>
<sequence length="152" mass="17173">METSFLQFPTSKIFSPESSFGSPESFDWDELLSDHTIYSTSFPFNTNAADHVGVKETSVETNSSVEIKEEEVTSSVAKEERTVRQSLQEMKYQWEEGCSPVMTLKKKHSMRRKRISRKSKVKKEEVVVLEDLGAAYLEELLSLSSCESGSSS</sequence>
<organism evidence="1 2">
    <name type="scientific">Ziziphus jujuba var. spinosa</name>
    <dbReference type="NCBI Taxonomy" id="714518"/>
    <lineage>
        <taxon>Eukaryota</taxon>
        <taxon>Viridiplantae</taxon>
        <taxon>Streptophyta</taxon>
        <taxon>Embryophyta</taxon>
        <taxon>Tracheophyta</taxon>
        <taxon>Spermatophyta</taxon>
        <taxon>Magnoliopsida</taxon>
        <taxon>eudicotyledons</taxon>
        <taxon>Gunneridae</taxon>
        <taxon>Pentapetalae</taxon>
        <taxon>rosids</taxon>
        <taxon>fabids</taxon>
        <taxon>Rosales</taxon>
        <taxon>Rhamnaceae</taxon>
        <taxon>Paliureae</taxon>
        <taxon>Ziziphus</taxon>
    </lineage>
</organism>
<dbReference type="EMBL" id="JAEACU010000009">
    <property type="protein sequence ID" value="KAH7517367.1"/>
    <property type="molecule type" value="Genomic_DNA"/>
</dbReference>
<comment type="caution">
    <text evidence="1">The sequence shown here is derived from an EMBL/GenBank/DDBJ whole genome shotgun (WGS) entry which is preliminary data.</text>
</comment>
<protein>
    <recommendedName>
        <fullName evidence="3">Ethylene-responsive transcription factor 1B-like</fullName>
    </recommendedName>
</protein>
<evidence type="ECO:0000313" key="2">
    <source>
        <dbReference type="Proteomes" id="UP000813462"/>
    </source>
</evidence>
<accession>A0A978UR67</accession>
<name>A0A978UR67_ZIZJJ</name>
<gene>
    <name evidence="1" type="ORF">FEM48_Zijuj09G0056100</name>
</gene>
<reference evidence="1" key="1">
    <citation type="journal article" date="2021" name="Front. Plant Sci.">
        <title>Chromosome-Scale Genome Assembly for Chinese Sour Jujube and Insights Into Its Genome Evolution and Domestication Signature.</title>
        <authorList>
            <person name="Shen L.-Y."/>
            <person name="Luo H."/>
            <person name="Wang X.-L."/>
            <person name="Wang X.-M."/>
            <person name="Qiu X.-J."/>
            <person name="Liu H."/>
            <person name="Zhou S.-S."/>
            <person name="Jia K.-H."/>
            <person name="Nie S."/>
            <person name="Bao Y.-T."/>
            <person name="Zhang R.-G."/>
            <person name="Yun Q.-Z."/>
            <person name="Chai Y.-H."/>
            <person name="Lu J.-Y."/>
            <person name="Li Y."/>
            <person name="Zhao S.-W."/>
            <person name="Mao J.-F."/>
            <person name="Jia S.-G."/>
            <person name="Mao Y.-M."/>
        </authorList>
    </citation>
    <scope>NUCLEOTIDE SEQUENCE</scope>
    <source>
        <strain evidence="1">AT0</strain>
        <tissue evidence="1">Leaf</tissue>
    </source>
</reference>
<proteinExistence type="predicted"/>